<keyword evidence="3" id="KW-1185">Reference proteome</keyword>
<name>A0A821T1P9_9BILA</name>
<evidence type="ECO:0000313" key="1">
    <source>
        <dbReference type="EMBL" id="CAF4866919.1"/>
    </source>
</evidence>
<sequence length="47" mass="5557">RRLQSPLWNALHPTVDYEMNVEDIDKALRQINGNLISPKECQYIKFV</sequence>
<evidence type="ECO:0000313" key="3">
    <source>
        <dbReference type="Proteomes" id="UP000663873"/>
    </source>
</evidence>
<protein>
    <submittedName>
        <fullName evidence="1">Uncharacterized protein</fullName>
    </submittedName>
</protein>
<proteinExistence type="predicted"/>
<dbReference type="AlphaFoldDB" id="A0A821T1P9"/>
<organism evidence="1 3">
    <name type="scientific">Rotaria socialis</name>
    <dbReference type="NCBI Taxonomy" id="392032"/>
    <lineage>
        <taxon>Eukaryota</taxon>
        <taxon>Metazoa</taxon>
        <taxon>Spiralia</taxon>
        <taxon>Gnathifera</taxon>
        <taxon>Rotifera</taxon>
        <taxon>Eurotatoria</taxon>
        <taxon>Bdelloidea</taxon>
        <taxon>Philodinida</taxon>
        <taxon>Philodinidae</taxon>
        <taxon>Rotaria</taxon>
    </lineage>
</organism>
<accession>A0A821T1P9</accession>
<dbReference type="Proteomes" id="UP000663873">
    <property type="component" value="Unassembled WGS sequence"/>
</dbReference>
<gene>
    <name evidence="2" type="ORF">QYT958_LOCUS42772</name>
    <name evidence="1" type="ORF">UJA718_LOCUS44110</name>
</gene>
<dbReference type="EMBL" id="CAJOBR010056516">
    <property type="protein sequence ID" value="CAF5062841.1"/>
    <property type="molecule type" value="Genomic_DNA"/>
</dbReference>
<reference evidence="1" key="1">
    <citation type="submission" date="2021-02" db="EMBL/GenBank/DDBJ databases">
        <authorList>
            <person name="Nowell W R."/>
        </authorList>
    </citation>
    <scope>NUCLEOTIDE SEQUENCE</scope>
</reference>
<feature type="non-terminal residue" evidence="1">
    <location>
        <position position="1"/>
    </location>
</feature>
<comment type="caution">
    <text evidence="1">The sequence shown here is derived from an EMBL/GenBank/DDBJ whole genome shotgun (WGS) entry which is preliminary data.</text>
</comment>
<evidence type="ECO:0000313" key="2">
    <source>
        <dbReference type="EMBL" id="CAF5062841.1"/>
    </source>
</evidence>
<dbReference type="EMBL" id="CAJOBP010066061">
    <property type="protein sequence ID" value="CAF4866919.1"/>
    <property type="molecule type" value="Genomic_DNA"/>
</dbReference>
<dbReference type="Proteomes" id="UP000663848">
    <property type="component" value="Unassembled WGS sequence"/>
</dbReference>